<proteinExistence type="predicted"/>
<keyword evidence="2" id="KW-1185">Reference proteome</keyword>
<protein>
    <submittedName>
        <fullName evidence="1">Uncharacterized protein</fullName>
    </submittedName>
</protein>
<sequence>MGNDVLVTVEAYHKMNSVNQLLLRGKRIGRAILGQKSTEVNSTPGEESMESS</sequence>
<gene>
    <name evidence="1" type="ORF">Fmac_008545</name>
</gene>
<name>A0ABD1MXP5_9FABA</name>
<accession>A0ABD1MXP5</accession>
<dbReference type="EMBL" id="JBGMDY010000003">
    <property type="protein sequence ID" value="KAL2340605.1"/>
    <property type="molecule type" value="Genomic_DNA"/>
</dbReference>
<evidence type="ECO:0000313" key="2">
    <source>
        <dbReference type="Proteomes" id="UP001603857"/>
    </source>
</evidence>
<dbReference type="AlphaFoldDB" id="A0ABD1MXP5"/>
<dbReference type="Proteomes" id="UP001603857">
    <property type="component" value="Unassembled WGS sequence"/>
</dbReference>
<comment type="caution">
    <text evidence="1">The sequence shown here is derived from an EMBL/GenBank/DDBJ whole genome shotgun (WGS) entry which is preliminary data.</text>
</comment>
<organism evidence="1 2">
    <name type="scientific">Flemingia macrophylla</name>
    <dbReference type="NCBI Taxonomy" id="520843"/>
    <lineage>
        <taxon>Eukaryota</taxon>
        <taxon>Viridiplantae</taxon>
        <taxon>Streptophyta</taxon>
        <taxon>Embryophyta</taxon>
        <taxon>Tracheophyta</taxon>
        <taxon>Spermatophyta</taxon>
        <taxon>Magnoliopsida</taxon>
        <taxon>eudicotyledons</taxon>
        <taxon>Gunneridae</taxon>
        <taxon>Pentapetalae</taxon>
        <taxon>rosids</taxon>
        <taxon>fabids</taxon>
        <taxon>Fabales</taxon>
        <taxon>Fabaceae</taxon>
        <taxon>Papilionoideae</taxon>
        <taxon>50 kb inversion clade</taxon>
        <taxon>NPAAA clade</taxon>
        <taxon>indigoferoid/millettioid clade</taxon>
        <taxon>Phaseoleae</taxon>
        <taxon>Flemingia</taxon>
    </lineage>
</organism>
<reference evidence="1 2" key="1">
    <citation type="submission" date="2024-08" db="EMBL/GenBank/DDBJ databases">
        <title>Insights into the chromosomal genome structure of Flemingia macrophylla.</title>
        <authorList>
            <person name="Ding Y."/>
            <person name="Zhao Y."/>
            <person name="Bi W."/>
            <person name="Wu M."/>
            <person name="Zhao G."/>
            <person name="Gong Y."/>
            <person name="Li W."/>
            <person name="Zhang P."/>
        </authorList>
    </citation>
    <scope>NUCLEOTIDE SEQUENCE [LARGE SCALE GENOMIC DNA]</scope>
    <source>
        <strain evidence="1">DYQJB</strain>
        <tissue evidence="1">Leaf</tissue>
    </source>
</reference>
<evidence type="ECO:0000313" key="1">
    <source>
        <dbReference type="EMBL" id="KAL2340605.1"/>
    </source>
</evidence>